<keyword evidence="6" id="KW-1185">Reference proteome</keyword>
<dbReference type="Gene3D" id="1.10.10.10">
    <property type="entry name" value="Winged helix-like DNA-binding domain superfamily/Winged helix DNA-binding domain"/>
    <property type="match status" value="1"/>
</dbReference>
<dbReference type="Proteomes" id="UP000185622">
    <property type="component" value="Chromosome"/>
</dbReference>
<dbReference type="RefSeq" id="WP_075776328.1">
    <property type="nucleotide sequence ID" value="NZ_CP019437.1"/>
</dbReference>
<reference evidence="5 6" key="1">
    <citation type="submission" date="2017-01" db="EMBL/GenBank/DDBJ databases">
        <title>The complete genome sequence of a sulfur-oxidizing marine bacterium Thioclava sp. 25B10_4T.</title>
        <authorList>
            <person name="Liu Y."/>
            <person name="Lai Q."/>
            <person name="Shao Z."/>
        </authorList>
    </citation>
    <scope>NUCLEOTIDE SEQUENCE [LARGE SCALE GENOMIC DNA]</scope>
    <source>
        <strain evidence="5 6">25B10_4</strain>
    </source>
</reference>
<proteinExistence type="predicted"/>
<protein>
    <submittedName>
        <fullName evidence="5">MarR family transcriptional regulator</fullName>
    </submittedName>
</protein>
<evidence type="ECO:0000313" key="5">
    <source>
        <dbReference type="EMBL" id="AQS47397.1"/>
    </source>
</evidence>
<dbReference type="SUPFAM" id="SSF46785">
    <property type="entry name" value="Winged helix' DNA-binding domain"/>
    <property type="match status" value="1"/>
</dbReference>
<dbReference type="InterPro" id="IPR039422">
    <property type="entry name" value="MarR/SlyA-like"/>
</dbReference>
<name>A0ABM6IF66_9RHOB</name>
<accession>A0ABM6IF66</accession>
<dbReference type="PANTHER" id="PTHR33164:SF95">
    <property type="entry name" value="TRANSCRIPTIONAL REGULATOR"/>
    <property type="match status" value="1"/>
</dbReference>
<dbReference type="SMART" id="SM00347">
    <property type="entry name" value="HTH_MARR"/>
    <property type="match status" value="1"/>
</dbReference>
<keyword evidence="1" id="KW-0805">Transcription regulation</keyword>
<gene>
    <name evidence="5" type="ORF">BMG03_05985</name>
</gene>
<dbReference type="PANTHER" id="PTHR33164">
    <property type="entry name" value="TRANSCRIPTIONAL REGULATOR, MARR FAMILY"/>
    <property type="match status" value="1"/>
</dbReference>
<keyword evidence="3" id="KW-0804">Transcription</keyword>
<evidence type="ECO:0000256" key="1">
    <source>
        <dbReference type="ARBA" id="ARBA00023015"/>
    </source>
</evidence>
<dbReference type="PRINTS" id="PR00598">
    <property type="entry name" value="HTHMARR"/>
</dbReference>
<dbReference type="InterPro" id="IPR000835">
    <property type="entry name" value="HTH_MarR-typ"/>
</dbReference>
<dbReference type="EMBL" id="CP019437">
    <property type="protein sequence ID" value="AQS47397.1"/>
    <property type="molecule type" value="Genomic_DNA"/>
</dbReference>
<dbReference type="InterPro" id="IPR036390">
    <property type="entry name" value="WH_DNA-bd_sf"/>
</dbReference>
<dbReference type="InterPro" id="IPR023187">
    <property type="entry name" value="Tscrpt_reg_MarR-type_CS"/>
</dbReference>
<evidence type="ECO:0000313" key="6">
    <source>
        <dbReference type="Proteomes" id="UP000185622"/>
    </source>
</evidence>
<dbReference type="InterPro" id="IPR036388">
    <property type="entry name" value="WH-like_DNA-bd_sf"/>
</dbReference>
<evidence type="ECO:0000256" key="2">
    <source>
        <dbReference type="ARBA" id="ARBA00023125"/>
    </source>
</evidence>
<dbReference type="PROSITE" id="PS50995">
    <property type="entry name" value="HTH_MARR_2"/>
    <property type="match status" value="1"/>
</dbReference>
<evidence type="ECO:0000259" key="4">
    <source>
        <dbReference type="PROSITE" id="PS50995"/>
    </source>
</evidence>
<sequence>MPNEFETMPGHLIRRLNQRSTAVFQKRIKDAPLELTSVQFAALDALSREPGMDQAQLAARIAYDRATIGDVVKRLVQKGLVERTVSETDRRARSLHLTPEGTTALDGARPVVTRLQAEILEGLSEEEAAQFIVLARKAVAPQD</sequence>
<dbReference type="PROSITE" id="PS01117">
    <property type="entry name" value="HTH_MARR_1"/>
    <property type="match status" value="1"/>
</dbReference>
<dbReference type="Pfam" id="PF12802">
    <property type="entry name" value="MarR_2"/>
    <property type="match status" value="1"/>
</dbReference>
<evidence type="ECO:0000256" key="3">
    <source>
        <dbReference type="ARBA" id="ARBA00023163"/>
    </source>
</evidence>
<feature type="domain" description="HTH marR-type" evidence="4">
    <location>
        <begin position="9"/>
        <end position="140"/>
    </location>
</feature>
<keyword evidence="2" id="KW-0238">DNA-binding</keyword>
<organism evidence="5 6">
    <name type="scientific">Thioclava nitratireducens</name>
    <dbReference type="NCBI Taxonomy" id="1915078"/>
    <lineage>
        <taxon>Bacteria</taxon>
        <taxon>Pseudomonadati</taxon>
        <taxon>Pseudomonadota</taxon>
        <taxon>Alphaproteobacteria</taxon>
        <taxon>Rhodobacterales</taxon>
        <taxon>Paracoccaceae</taxon>
        <taxon>Thioclava</taxon>
    </lineage>
</organism>